<proteinExistence type="predicted"/>
<dbReference type="Proteomes" id="UP001521116">
    <property type="component" value="Unassembled WGS sequence"/>
</dbReference>
<reference evidence="3 4" key="1">
    <citation type="submission" date="2024-02" db="EMBL/GenBank/DDBJ databases">
        <title>De novo assembly and annotation of 12 fungi associated with fruit tree decline syndrome in Ontario, Canada.</title>
        <authorList>
            <person name="Sulman M."/>
            <person name="Ellouze W."/>
            <person name="Ilyukhin E."/>
        </authorList>
    </citation>
    <scope>NUCLEOTIDE SEQUENCE [LARGE SCALE GENOMIC DNA]</scope>
    <source>
        <strain evidence="3 4">M1-105</strain>
    </source>
</reference>
<comment type="caution">
    <text evidence="3">The sequence shown here is derived from an EMBL/GenBank/DDBJ whole genome shotgun (WGS) entry which is preliminary data.</text>
</comment>
<evidence type="ECO:0000313" key="4">
    <source>
        <dbReference type="Proteomes" id="UP001521116"/>
    </source>
</evidence>
<feature type="transmembrane region" description="Helical" evidence="2">
    <location>
        <begin position="157"/>
        <end position="181"/>
    </location>
</feature>
<keyword evidence="4" id="KW-1185">Reference proteome</keyword>
<feature type="region of interest" description="Disordered" evidence="1">
    <location>
        <begin position="1"/>
        <end position="46"/>
    </location>
</feature>
<feature type="compositionally biased region" description="Polar residues" evidence="1">
    <location>
        <begin position="58"/>
        <end position="67"/>
    </location>
</feature>
<sequence>MDPQPDDIISLQREKGSGDNAGRLRTPRNHLIPGVVNEHKPTNEEKVPATIISNLLKPSTDSVSGQADHSVDLPRGATEDSPFIQDTSPSIPNGPPEVTTGGSQSSQYGNCWWYLEILGIVASIAAMVLVVITLHLVQDKPLHGWTFFFQPNTVLSALVTAAKSTMLFSIAECLGQLKWIYYWHCKEKRRLQTLEVFDGASRGPWGAVKFYFSIRSYVPIGAMASFVTILTLGMDPFTQQIISFQTRFVDAPGEIATIPISNKFNVKHTVSQQYTNSRFK</sequence>
<dbReference type="Pfam" id="PF11374">
    <property type="entry name" value="DUF3176"/>
    <property type="match status" value="1"/>
</dbReference>
<dbReference type="PANTHER" id="PTHR35394:SF5">
    <property type="entry name" value="DUF3176 DOMAIN-CONTAINING PROTEIN"/>
    <property type="match status" value="1"/>
</dbReference>
<gene>
    <name evidence="3" type="ORF">SLS56_002870</name>
</gene>
<feature type="transmembrane region" description="Helical" evidence="2">
    <location>
        <begin position="113"/>
        <end position="137"/>
    </location>
</feature>
<name>A0ABR3T1Q6_9PEZI</name>
<feature type="compositionally biased region" description="Basic and acidic residues" evidence="1">
    <location>
        <begin position="37"/>
        <end position="46"/>
    </location>
</feature>
<dbReference type="InterPro" id="IPR021514">
    <property type="entry name" value="DUF3176"/>
</dbReference>
<accession>A0ABR3T1Q6</accession>
<keyword evidence="2" id="KW-1133">Transmembrane helix</keyword>
<protein>
    <submittedName>
        <fullName evidence="3">Uncharacterized protein</fullName>
    </submittedName>
</protein>
<evidence type="ECO:0000256" key="1">
    <source>
        <dbReference type="SAM" id="MobiDB-lite"/>
    </source>
</evidence>
<dbReference type="PANTHER" id="PTHR35394">
    <property type="entry name" value="DUF3176 DOMAIN-CONTAINING PROTEIN"/>
    <property type="match status" value="1"/>
</dbReference>
<evidence type="ECO:0000313" key="3">
    <source>
        <dbReference type="EMBL" id="KAL1633485.1"/>
    </source>
</evidence>
<keyword evidence="2" id="KW-0812">Transmembrane</keyword>
<keyword evidence="2" id="KW-0472">Membrane</keyword>
<feature type="region of interest" description="Disordered" evidence="1">
    <location>
        <begin position="58"/>
        <end position="105"/>
    </location>
</feature>
<dbReference type="EMBL" id="JAJVDC020000021">
    <property type="protein sequence ID" value="KAL1633485.1"/>
    <property type="molecule type" value="Genomic_DNA"/>
</dbReference>
<evidence type="ECO:0000256" key="2">
    <source>
        <dbReference type="SAM" id="Phobius"/>
    </source>
</evidence>
<organism evidence="3 4">
    <name type="scientific">Neofusicoccum ribis</name>
    <dbReference type="NCBI Taxonomy" id="45134"/>
    <lineage>
        <taxon>Eukaryota</taxon>
        <taxon>Fungi</taxon>
        <taxon>Dikarya</taxon>
        <taxon>Ascomycota</taxon>
        <taxon>Pezizomycotina</taxon>
        <taxon>Dothideomycetes</taxon>
        <taxon>Dothideomycetes incertae sedis</taxon>
        <taxon>Botryosphaeriales</taxon>
        <taxon>Botryosphaeriaceae</taxon>
        <taxon>Neofusicoccum</taxon>
    </lineage>
</organism>